<sequence length="205" mass="22381">MALFPGHGTRRPDDIVIGPLDLAARVDEALAVQAVAFGLGPEEIAVRRQIVLRHLTSPGARALGATTPDGRLVGFVYGMPNDRRHWWSTVVEPYLRARGLDHWLDDSFVITELHVHPSHQNRGIGRALITTITDGAAEPRSILSAIDTDSPARALYRSLGYVDLARQVLFPSAPVPYAVMGAPLPLRRRPGTRDGIDFHRPSPPG</sequence>
<comment type="caution">
    <text evidence="2">The sequence shown here is derived from an EMBL/GenBank/DDBJ whole genome shotgun (WGS) entry which is preliminary data.</text>
</comment>
<dbReference type="Pfam" id="PF13508">
    <property type="entry name" value="Acetyltransf_7"/>
    <property type="match status" value="1"/>
</dbReference>
<dbReference type="Proteomes" id="UP000635996">
    <property type="component" value="Unassembled WGS sequence"/>
</dbReference>
<dbReference type="CDD" id="cd04301">
    <property type="entry name" value="NAT_SF"/>
    <property type="match status" value="1"/>
</dbReference>
<dbReference type="InterPro" id="IPR016181">
    <property type="entry name" value="Acyl_CoA_acyltransferase"/>
</dbReference>
<evidence type="ECO:0000313" key="3">
    <source>
        <dbReference type="Proteomes" id="UP000635996"/>
    </source>
</evidence>
<evidence type="ECO:0000259" key="1">
    <source>
        <dbReference type="PROSITE" id="PS51186"/>
    </source>
</evidence>
<dbReference type="SUPFAM" id="SSF55729">
    <property type="entry name" value="Acyl-CoA N-acyltransferases (Nat)"/>
    <property type="match status" value="1"/>
</dbReference>
<proteinExistence type="predicted"/>
<evidence type="ECO:0000313" key="2">
    <source>
        <dbReference type="EMBL" id="NJP16894.1"/>
    </source>
</evidence>
<dbReference type="EMBL" id="JAATEL010000028">
    <property type="protein sequence ID" value="NJP16894.1"/>
    <property type="molecule type" value="Genomic_DNA"/>
</dbReference>
<dbReference type="InterPro" id="IPR000182">
    <property type="entry name" value="GNAT_dom"/>
</dbReference>
<keyword evidence="3" id="KW-1185">Reference proteome</keyword>
<dbReference type="RefSeq" id="WP_125499788.1">
    <property type="nucleotide sequence ID" value="NZ_BMVZ01000026.1"/>
</dbReference>
<feature type="domain" description="N-acetyltransferase" evidence="1">
    <location>
        <begin position="15"/>
        <end position="185"/>
    </location>
</feature>
<gene>
    <name evidence="2" type="ORF">HCJ95_22095</name>
</gene>
<reference evidence="2 3" key="1">
    <citation type="submission" date="2020-03" db="EMBL/GenBank/DDBJ databases">
        <title>WGS of actinomycetes isolated from Thailand.</title>
        <authorList>
            <person name="Thawai C."/>
        </authorList>
    </citation>
    <scope>NUCLEOTIDE SEQUENCE [LARGE SCALE GENOMIC DNA]</scope>
    <source>
        <strain evidence="2 3">NBRC 13905</strain>
    </source>
</reference>
<name>A0ABX0Z0F9_STRTL</name>
<dbReference type="Gene3D" id="3.40.630.30">
    <property type="match status" value="1"/>
</dbReference>
<dbReference type="PROSITE" id="PS51186">
    <property type="entry name" value="GNAT"/>
    <property type="match status" value="1"/>
</dbReference>
<accession>A0ABX0Z0F9</accession>
<protein>
    <submittedName>
        <fullName evidence="2">GNAT family N-acetyltransferase</fullName>
    </submittedName>
</protein>
<organism evidence="2 3">
    <name type="scientific">Streptomyces thermoviolaceus subsp. thermoviolaceus</name>
    <dbReference type="NCBI Taxonomy" id="66860"/>
    <lineage>
        <taxon>Bacteria</taxon>
        <taxon>Bacillati</taxon>
        <taxon>Actinomycetota</taxon>
        <taxon>Actinomycetes</taxon>
        <taxon>Kitasatosporales</taxon>
        <taxon>Streptomycetaceae</taxon>
        <taxon>Streptomyces</taxon>
    </lineage>
</organism>